<evidence type="ECO:0000313" key="3">
    <source>
        <dbReference type="EMBL" id="UJO15469.1"/>
    </source>
</evidence>
<dbReference type="Pfam" id="PF06985">
    <property type="entry name" value="HET"/>
    <property type="match status" value="1"/>
</dbReference>
<dbReference type="PANTHER" id="PTHR10622:SF12">
    <property type="entry name" value="HET DOMAIN-CONTAINING PROTEIN"/>
    <property type="match status" value="1"/>
</dbReference>
<dbReference type="AlphaFoldDB" id="A0A9Q8LDM9"/>
<dbReference type="Proteomes" id="UP000756132">
    <property type="component" value="Chromosome 3"/>
</dbReference>
<dbReference type="Pfam" id="PF26640">
    <property type="entry name" value="DUF8212"/>
    <property type="match status" value="1"/>
</dbReference>
<protein>
    <submittedName>
        <fullName evidence="3">Vegetative incompatibility protein HET-E-1</fullName>
    </submittedName>
</protein>
<dbReference type="EMBL" id="CP090165">
    <property type="protein sequence ID" value="UJO15469.1"/>
    <property type="molecule type" value="Genomic_DNA"/>
</dbReference>
<reference evidence="3" key="1">
    <citation type="submission" date="2021-12" db="EMBL/GenBank/DDBJ databases">
        <authorList>
            <person name="Zaccaron A."/>
            <person name="Stergiopoulos I."/>
        </authorList>
    </citation>
    <scope>NUCLEOTIDE SEQUENCE</scope>
    <source>
        <strain evidence="3">Race5_Kim</strain>
    </source>
</reference>
<sequence>MRLLNTKTYRATRYRICAQDHRKRGQVAGPGHRKIIKACDFARSRKAKWIWIDTCCIDKKSSQELSEAINSMYDWYKGAAECYAYLADVPATRGRWTDEILSDFKRSVWFTRGWTLQELIAPLFVVFCDSAWEIIGVKESANNILLSQPGSIGPLGTLNAVLSQITGIPELVLGDATERSRYSVAQKMNWAADGQNTRAEDTAYCLLGIFSINMPLLYGEREKAFVRLQREIMNSTLDESLLAWRTEEAYDLVPSPAFDSLTSNKRYLALLATSPAAFKHCQNVSRHRIGIAGAPRFLLAAAGLIQFCPDERSMIYQIEKKTYAIVLGCTYRTPSTNSDEWERDACCLVVSAVACGHLRRVHLAGSVQDNPLLFPKITPTHTMRLYLHSVEKDADQC</sequence>
<keyword evidence="4" id="KW-1185">Reference proteome</keyword>
<organism evidence="3 4">
    <name type="scientific">Passalora fulva</name>
    <name type="common">Tomato leaf mold</name>
    <name type="synonym">Cladosporium fulvum</name>
    <dbReference type="NCBI Taxonomy" id="5499"/>
    <lineage>
        <taxon>Eukaryota</taxon>
        <taxon>Fungi</taxon>
        <taxon>Dikarya</taxon>
        <taxon>Ascomycota</taxon>
        <taxon>Pezizomycotina</taxon>
        <taxon>Dothideomycetes</taxon>
        <taxon>Dothideomycetidae</taxon>
        <taxon>Mycosphaerellales</taxon>
        <taxon>Mycosphaerellaceae</taxon>
        <taxon>Fulvia</taxon>
    </lineage>
</organism>
<dbReference type="InterPro" id="IPR058525">
    <property type="entry name" value="DUF8212"/>
</dbReference>
<dbReference type="OrthoDB" id="674604at2759"/>
<dbReference type="InterPro" id="IPR010730">
    <property type="entry name" value="HET"/>
</dbReference>
<dbReference type="RefSeq" id="XP_047759835.1">
    <property type="nucleotide sequence ID" value="XM_047907664.1"/>
</dbReference>
<dbReference type="KEGG" id="ffu:CLAFUR5_08516"/>
<accession>A0A9Q8LDM9</accession>
<evidence type="ECO:0000259" key="2">
    <source>
        <dbReference type="Pfam" id="PF26640"/>
    </source>
</evidence>
<evidence type="ECO:0000259" key="1">
    <source>
        <dbReference type="Pfam" id="PF06985"/>
    </source>
</evidence>
<proteinExistence type="predicted"/>
<dbReference type="PANTHER" id="PTHR10622">
    <property type="entry name" value="HET DOMAIN-CONTAINING PROTEIN"/>
    <property type="match status" value="1"/>
</dbReference>
<feature type="domain" description="DUF8212" evidence="2">
    <location>
        <begin position="223"/>
        <end position="285"/>
    </location>
</feature>
<dbReference type="GeneID" id="71988394"/>
<feature type="domain" description="Heterokaryon incompatibility" evidence="1">
    <location>
        <begin position="35"/>
        <end position="93"/>
    </location>
</feature>
<reference evidence="3" key="2">
    <citation type="journal article" date="2022" name="Microb. Genom.">
        <title>A chromosome-scale genome assembly of the tomato pathogen Cladosporium fulvum reveals a compartmentalized genome architecture and the presence of a dispensable chromosome.</title>
        <authorList>
            <person name="Zaccaron A.Z."/>
            <person name="Chen L.H."/>
            <person name="Samaras A."/>
            <person name="Stergiopoulos I."/>
        </authorList>
    </citation>
    <scope>NUCLEOTIDE SEQUENCE</scope>
    <source>
        <strain evidence="3">Race5_Kim</strain>
    </source>
</reference>
<evidence type="ECO:0000313" key="4">
    <source>
        <dbReference type="Proteomes" id="UP000756132"/>
    </source>
</evidence>
<name>A0A9Q8LDM9_PASFU</name>
<gene>
    <name evidence="3" type="ORF">CLAFUR5_08516</name>
</gene>